<accession>A0A2S5B518</accession>
<feature type="compositionally biased region" description="Polar residues" evidence="12">
    <location>
        <begin position="750"/>
        <end position="759"/>
    </location>
</feature>
<dbReference type="InterPro" id="IPR050701">
    <property type="entry name" value="Histone_Mod_Regulator"/>
</dbReference>
<evidence type="ECO:0000259" key="13">
    <source>
        <dbReference type="PROSITE" id="PS50014"/>
    </source>
</evidence>
<feature type="region of interest" description="Disordered" evidence="12">
    <location>
        <begin position="1061"/>
        <end position="1090"/>
    </location>
</feature>
<name>A0A2S5B518_9BASI</name>
<dbReference type="PANTHER" id="PTHR13793:SF107">
    <property type="entry name" value="BROMODOMAIN-CONTAINING PROTEIN HOMOLOG"/>
    <property type="match status" value="1"/>
</dbReference>
<dbReference type="InterPro" id="IPR019786">
    <property type="entry name" value="Zinc_finger_PHD-type_CS"/>
</dbReference>
<feature type="domain" description="Bromo" evidence="13">
    <location>
        <begin position="484"/>
        <end position="554"/>
    </location>
</feature>
<dbReference type="SMART" id="SM00297">
    <property type="entry name" value="BROMO"/>
    <property type="match status" value="1"/>
</dbReference>
<dbReference type="SUPFAM" id="SSF47370">
    <property type="entry name" value="Bromodomain"/>
    <property type="match status" value="1"/>
</dbReference>
<keyword evidence="8 10" id="KW-0103">Bromodomain</keyword>
<comment type="subcellular location">
    <subcellularLocation>
        <location evidence="1">Nucleus</location>
    </subcellularLocation>
</comment>
<dbReference type="InterPro" id="IPR011011">
    <property type="entry name" value="Znf_FYVE_PHD"/>
</dbReference>
<dbReference type="GO" id="GO:0006357">
    <property type="term" value="P:regulation of transcription by RNA polymerase II"/>
    <property type="evidence" value="ECO:0007669"/>
    <property type="project" value="TreeGrafter"/>
</dbReference>
<evidence type="ECO:0000256" key="11">
    <source>
        <dbReference type="PROSITE-ProRule" id="PRU00146"/>
    </source>
</evidence>
<dbReference type="InterPro" id="IPR018359">
    <property type="entry name" value="Bromodomain_CS"/>
</dbReference>
<dbReference type="InterPro" id="IPR001487">
    <property type="entry name" value="Bromodomain"/>
</dbReference>
<dbReference type="Pfam" id="PF00439">
    <property type="entry name" value="Bromodomain"/>
    <property type="match status" value="1"/>
</dbReference>
<protein>
    <recommendedName>
        <fullName evidence="19">Histone acetyltransferase</fullName>
    </recommendedName>
</protein>
<dbReference type="Gene3D" id="3.30.40.10">
    <property type="entry name" value="Zinc/RING finger domain, C3HC4 (zinc finger)"/>
    <property type="match status" value="2"/>
</dbReference>
<reference evidence="17 18" key="1">
    <citation type="journal article" date="2018" name="Front. Microbiol.">
        <title>Prospects for Fungal Bioremediation of Acidic Radioactive Waste Sites: Characterization and Genome Sequence of Rhodotorula taiwanensis MD1149.</title>
        <authorList>
            <person name="Tkavc R."/>
            <person name="Matrosova V.Y."/>
            <person name="Grichenko O.E."/>
            <person name="Gostincar C."/>
            <person name="Volpe R.P."/>
            <person name="Klimenkova P."/>
            <person name="Gaidamakova E.K."/>
            <person name="Zhou C.E."/>
            <person name="Stewart B.J."/>
            <person name="Lyman M.G."/>
            <person name="Malfatti S.A."/>
            <person name="Rubinfeld B."/>
            <person name="Courtot M."/>
            <person name="Singh J."/>
            <person name="Dalgard C.L."/>
            <person name="Hamilton T."/>
            <person name="Frey K.G."/>
            <person name="Gunde-Cimerman N."/>
            <person name="Dugan L."/>
            <person name="Daly M.J."/>
        </authorList>
    </citation>
    <scope>NUCLEOTIDE SEQUENCE [LARGE SCALE GENOMIC DNA]</scope>
    <source>
        <strain evidence="17 18">MD1149</strain>
    </source>
</reference>
<feature type="domain" description="PHD-type" evidence="16">
    <location>
        <begin position="189"/>
        <end position="302"/>
    </location>
</feature>
<evidence type="ECO:0000256" key="3">
    <source>
        <dbReference type="ARBA" id="ARBA00022723"/>
    </source>
</evidence>
<dbReference type="SMART" id="SM00249">
    <property type="entry name" value="PHD"/>
    <property type="match status" value="2"/>
</dbReference>
<feature type="domain" description="PHD-type" evidence="14">
    <location>
        <begin position="135"/>
        <end position="185"/>
    </location>
</feature>
<comment type="caution">
    <text evidence="17">The sequence shown here is derived from an EMBL/GenBank/DDBJ whole genome shotgun (WGS) entry which is preliminary data.</text>
</comment>
<evidence type="ECO:0000313" key="17">
    <source>
        <dbReference type="EMBL" id="POY71879.1"/>
    </source>
</evidence>
<dbReference type="PANTHER" id="PTHR13793">
    <property type="entry name" value="PHD FINGER PROTEINS"/>
    <property type="match status" value="1"/>
</dbReference>
<dbReference type="CDD" id="cd15670">
    <property type="entry name" value="ePHD_BRPF"/>
    <property type="match status" value="1"/>
</dbReference>
<feature type="region of interest" description="Disordered" evidence="12">
    <location>
        <begin position="648"/>
        <end position="767"/>
    </location>
</feature>
<dbReference type="InterPro" id="IPR013083">
    <property type="entry name" value="Znf_RING/FYVE/PHD"/>
</dbReference>
<evidence type="ECO:0000256" key="7">
    <source>
        <dbReference type="ARBA" id="ARBA00022990"/>
    </source>
</evidence>
<evidence type="ECO:0000259" key="14">
    <source>
        <dbReference type="PROSITE" id="PS50016"/>
    </source>
</evidence>
<dbReference type="Pfam" id="PF00855">
    <property type="entry name" value="PWWP"/>
    <property type="match status" value="1"/>
</dbReference>
<dbReference type="PROSITE" id="PS00633">
    <property type="entry name" value="BROMODOMAIN_1"/>
    <property type="match status" value="1"/>
</dbReference>
<dbReference type="GO" id="GO:0005634">
    <property type="term" value="C:nucleus"/>
    <property type="evidence" value="ECO:0007669"/>
    <property type="project" value="UniProtKB-SubCell"/>
</dbReference>
<keyword evidence="9" id="KW-0539">Nucleus</keyword>
<feature type="domain" description="PWWP" evidence="15">
    <location>
        <begin position="946"/>
        <end position="1013"/>
    </location>
</feature>
<organism evidence="17 18">
    <name type="scientific">Rhodotorula taiwanensis</name>
    <dbReference type="NCBI Taxonomy" id="741276"/>
    <lineage>
        <taxon>Eukaryota</taxon>
        <taxon>Fungi</taxon>
        <taxon>Dikarya</taxon>
        <taxon>Basidiomycota</taxon>
        <taxon>Pucciniomycotina</taxon>
        <taxon>Microbotryomycetes</taxon>
        <taxon>Sporidiobolales</taxon>
        <taxon>Sporidiobolaceae</taxon>
        <taxon>Rhodotorula</taxon>
    </lineage>
</organism>
<feature type="compositionally biased region" description="Acidic residues" evidence="12">
    <location>
        <begin position="862"/>
        <end position="875"/>
    </location>
</feature>
<dbReference type="Pfam" id="PF13832">
    <property type="entry name" value="zf-HC5HC2H_2"/>
    <property type="match status" value="1"/>
</dbReference>
<feature type="compositionally biased region" description="Low complexity" evidence="12">
    <location>
        <begin position="799"/>
        <end position="808"/>
    </location>
</feature>
<evidence type="ECO:0000256" key="8">
    <source>
        <dbReference type="ARBA" id="ARBA00023117"/>
    </source>
</evidence>
<dbReference type="Proteomes" id="UP000237144">
    <property type="component" value="Unassembled WGS sequence"/>
</dbReference>
<dbReference type="Gene3D" id="2.30.30.140">
    <property type="match status" value="1"/>
</dbReference>
<evidence type="ECO:0000256" key="5">
    <source>
        <dbReference type="ARBA" id="ARBA00022771"/>
    </source>
</evidence>
<evidence type="ECO:0000256" key="10">
    <source>
        <dbReference type="PROSITE-ProRule" id="PRU00035"/>
    </source>
</evidence>
<dbReference type="PROSITE" id="PS01359">
    <property type="entry name" value="ZF_PHD_1"/>
    <property type="match status" value="1"/>
</dbReference>
<dbReference type="SUPFAM" id="SSF63748">
    <property type="entry name" value="Tudor/PWWP/MBT"/>
    <property type="match status" value="1"/>
</dbReference>
<dbReference type="SUPFAM" id="SSF57903">
    <property type="entry name" value="FYVE/PHD zinc finger"/>
    <property type="match status" value="1"/>
</dbReference>
<dbReference type="SMART" id="SM00293">
    <property type="entry name" value="PWWP"/>
    <property type="match status" value="1"/>
</dbReference>
<evidence type="ECO:0000256" key="1">
    <source>
        <dbReference type="ARBA" id="ARBA00004123"/>
    </source>
</evidence>
<proteinExistence type="predicted"/>
<feature type="compositionally biased region" description="Basic and acidic residues" evidence="12">
    <location>
        <begin position="673"/>
        <end position="682"/>
    </location>
</feature>
<dbReference type="InterPro" id="IPR019542">
    <property type="entry name" value="Enhancer_polycomb-like_N"/>
</dbReference>
<keyword evidence="6" id="KW-0862">Zinc</keyword>
<gene>
    <name evidence="17" type="ORF">BMF94_5240</name>
</gene>
<feature type="region of interest" description="Disordered" evidence="12">
    <location>
        <begin position="303"/>
        <end position="325"/>
    </location>
</feature>
<evidence type="ECO:0008006" key="19">
    <source>
        <dbReference type="Google" id="ProtNLM"/>
    </source>
</evidence>
<dbReference type="PROSITE" id="PS51805">
    <property type="entry name" value="EPHD"/>
    <property type="match status" value="1"/>
</dbReference>
<keyword evidence="5 11" id="KW-0863">Zinc-finger</keyword>
<keyword evidence="2" id="KW-0597">Phosphoprotein</keyword>
<evidence type="ECO:0000256" key="12">
    <source>
        <dbReference type="SAM" id="MobiDB-lite"/>
    </source>
</evidence>
<evidence type="ECO:0000256" key="6">
    <source>
        <dbReference type="ARBA" id="ARBA00022833"/>
    </source>
</evidence>
<dbReference type="STRING" id="741276.A0A2S5B518"/>
<dbReference type="OrthoDB" id="20839at2759"/>
<evidence type="ECO:0000259" key="15">
    <source>
        <dbReference type="PROSITE" id="PS50812"/>
    </source>
</evidence>
<dbReference type="PROSITE" id="PS50812">
    <property type="entry name" value="PWWP"/>
    <property type="match status" value="1"/>
</dbReference>
<dbReference type="Pfam" id="PF13831">
    <property type="entry name" value="PHD_2"/>
    <property type="match status" value="1"/>
</dbReference>
<feature type="region of interest" description="Disordered" evidence="12">
    <location>
        <begin position="786"/>
        <end position="894"/>
    </location>
</feature>
<dbReference type="InterPro" id="IPR000313">
    <property type="entry name" value="PWWP_dom"/>
</dbReference>
<evidence type="ECO:0000256" key="4">
    <source>
        <dbReference type="ARBA" id="ARBA00022737"/>
    </source>
</evidence>
<dbReference type="Gene3D" id="1.20.920.10">
    <property type="entry name" value="Bromodomain-like"/>
    <property type="match status" value="1"/>
</dbReference>
<dbReference type="InterPro" id="IPR034732">
    <property type="entry name" value="EPHD"/>
</dbReference>
<dbReference type="CDD" id="cd15492">
    <property type="entry name" value="PHD_BRPF_JADE_like"/>
    <property type="match status" value="1"/>
</dbReference>
<dbReference type="PRINTS" id="PR00503">
    <property type="entry name" value="BROMODOMAIN"/>
</dbReference>
<sequence>MPGHGGGGALPTVKFTVVEPAATVPPDVGNPQLATYGYHDGKEWSAYQDTVAHGDGGRYLRWLQPTEADLAKQVEYDMDEQDKLWLDMVNSERKRENHSAISYEVFEIVMDKIEKEWFDLTRNIPKRTNAMPNEDSKCAICDDGECENSNAIVFCDGCNLAVHQDCYGVPYIPEGQWLCRKCTVTPDKPVVCVLCPNSYGAFKQTTTGQWAHLLCAIWVPETGVVNTVYMEPVDGLEAIPKSRWKLLCYLCKKRVGACIQCANRSCYTAFHVTCAREYGLELKMKQGLAPGGDLKAYCDKHGEGSGASRGGSPLPSTLRRHKAGPSSNLLKLTLRLPNKGKSARAYKSTFNSGPPVIPAKIFDRVMLYIGKLKVNGKKDVVNLVCRYWSLKRESRRGAPLLKRIHLEPWTASATSRQQSEQDKAQKLGLIRLLRNDLEKVRMLTELVRKREKKKLERAKHLKAVVEEMLFPKEGAMRKVLQSVKSLDKTAYFSQPVSREDVPDYYEIIKFPMDWATMSAKLDRHEYPLALDFSDDIHLVINNARRYNKEGTPVHKAAVKLKEFVEPLLADLEALDERLSDPNILSHYVSQILTPEDLDDLFAFDYDTNDPEGKKAQAAERRAREAVAAEEAAAARAAAAKIAATEEARRDAEEAEVQSNANTKGKAKGKGKAKARDEPKPEADLPTAMDVDVALPGKKRNADEAGLDGTPRPRARATRSSGIVAVELPLPPRDKPAGSRATPARDAAPVASNSRASATPRSPMKPMPEILADEEIDPKATFQHFETGWILPAGSRRRSSVGTSTSASAPPRKTPRAETAALPALPEDTPASAVAAPEKSPAPSSKARAKTKGKGKMKAEPEPGPDEMQVDVEEAPTEVAKAPRPAHAKKPRGSLAVHAPAELKEWEQRFNDLSAEVMVGEKTKAEDGECWSLRVSRWSLLTRPHFIGTLVWAQMKTYPYYPAELVDPKDKDTPQWLVEAQTKNDVNKLPVLFFDDARSGGWIARSSIRLLGESAELDKHLLDPLAVRYIRKLKNDKNSKGTAELVQKLVKAYDTAMSLAEDETDRAAAEASQVKTAGKGRKKAPRKSKGK</sequence>
<dbReference type="FunFam" id="3.30.40.10:FF:000007">
    <property type="entry name" value="Bromodomain containing 1, isoform CRA_b"/>
    <property type="match status" value="1"/>
</dbReference>
<keyword evidence="4" id="KW-0677">Repeat</keyword>
<dbReference type="Pfam" id="PF10513">
    <property type="entry name" value="EPL1"/>
    <property type="match status" value="1"/>
</dbReference>
<dbReference type="GO" id="GO:0006325">
    <property type="term" value="P:chromatin organization"/>
    <property type="evidence" value="ECO:0007669"/>
    <property type="project" value="UniProtKB-ARBA"/>
</dbReference>
<dbReference type="EMBL" id="PJQD01000072">
    <property type="protein sequence ID" value="POY71879.1"/>
    <property type="molecule type" value="Genomic_DNA"/>
</dbReference>
<dbReference type="InterPro" id="IPR001965">
    <property type="entry name" value="Znf_PHD"/>
</dbReference>
<keyword evidence="7" id="KW-0007">Acetylation</keyword>
<dbReference type="CDD" id="cd05839">
    <property type="entry name" value="PWWP_BRPF"/>
    <property type="match status" value="1"/>
</dbReference>
<feature type="compositionally biased region" description="Basic residues" evidence="12">
    <location>
        <begin position="846"/>
        <end position="855"/>
    </location>
</feature>
<evidence type="ECO:0000256" key="9">
    <source>
        <dbReference type="ARBA" id="ARBA00023242"/>
    </source>
</evidence>
<evidence type="ECO:0000256" key="2">
    <source>
        <dbReference type="ARBA" id="ARBA00022553"/>
    </source>
</evidence>
<evidence type="ECO:0000259" key="16">
    <source>
        <dbReference type="PROSITE" id="PS51805"/>
    </source>
</evidence>
<dbReference type="PROSITE" id="PS50016">
    <property type="entry name" value="ZF_PHD_2"/>
    <property type="match status" value="1"/>
</dbReference>
<dbReference type="CDD" id="cd04369">
    <property type="entry name" value="Bromodomain"/>
    <property type="match status" value="1"/>
</dbReference>
<dbReference type="PROSITE" id="PS50014">
    <property type="entry name" value="BROMODOMAIN_2"/>
    <property type="match status" value="1"/>
</dbReference>
<dbReference type="AlphaFoldDB" id="A0A2S5B518"/>
<dbReference type="GO" id="GO:0008270">
    <property type="term" value="F:zinc ion binding"/>
    <property type="evidence" value="ECO:0007669"/>
    <property type="project" value="UniProtKB-KW"/>
</dbReference>
<dbReference type="FunFam" id="3.30.40.10:FF:000008">
    <property type="entry name" value="Bromodomain containing 1, isoform CRA_a"/>
    <property type="match status" value="1"/>
</dbReference>
<keyword evidence="18" id="KW-1185">Reference proteome</keyword>
<evidence type="ECO:0000313" key="18">
    <source>
        <dbReference type="Proteomes" id="UP000237144"/>
    </source>
</evidence>
<dbReference type="InterPro" id="IPR019787">
    <property type="entry name" value="Znf_PHD-finger"/>
</dbReference>
<feature type="compositionally biased region" description="Basic residues" evidence="12">
    <location>
        <begin position="1077"/>
        <end position="1090"/>
    </location>
</feature>
<keyword evidence="3" id="KW-0479">Metal-binding</keyword>
<dbReference type="InterPro" id="IPR036427">
    <property type="entry name" value="Bromodomain-like_sf"/>
</dbReference>